<feature type="transmembrane region" description="Helical" evidence="1">
    <location>
        <begin position="6"/>
        <end position="28"/>
    </location>
</feature>
<keyword evidence="1" id="KW-1133">Transmembrane helix</keyword>
<dbReference type="Pfam" id="PF10086">
    <property type="entry name" value="YhfC"/>
    <property type="match status" value="1"/>
</dbReference>
<keyword evidence="1" id="KW-0812">Transmembrane</keyword>
<feature type="transmembrane region" description="Helical" evidence="1">
    <location>
        <begin position="183"/>
        <end position="201"/>
    </location>
</feature>
<feature type="transmembrane region" description="Helical" evidence="1">
    <location>
        <begin position="40"/>
        <end position="58"/>
    </location>
</feature>
<proteinExistence type="predicted"/>
<feature type="transmembrane region" description="Helical" evidence="1">
    <location>
        <begin position="208"/>
        <end position="228"/>
    </location>
</feature>
<comment type="caution">
    <text evidence="2">The sequence shown here is derived from an EMBL/GenBank/DDBJ whole genome shotgun (WGS) entry which is preliminary data.</text>
</comment>
<feature type="transmembrane region" description="Helical" evidence="1">
    <location>
        <begin position="123"/>
        <end position="143"/>
    </location>
</feature>
<dbReference type="AlphaFoldDB" id="A0A5M8P589"/>
<evidence type="ECO:0008006" key="4">
    <source>
        <dbReference type="Google" id="ProtNLM"/>
    </source>
</evidence>
<evidence type="ECO:0000256" key="1">
    <source>
        <dbReference type="SAM" id="Phobius"/>
    </source>
</evidence>
<name>A0A5M8P589_9BACT</name>
<dbReference type="InterPro" id="IPR011397">
    <property type="entry name" value="YhfC"/>
</dbReference>
<reference evidence="2 3" key="1">
    <citation type="submission" date="2019-03" db="EMBL/GenBank/DDBJ databases">
        <title>Single cell metagenomics reveals metabolic interactions within the superorganism composed of flagellate Streblomastix strix and complex community of Bacteroidetes bacteria on its surface.</title>
        <authorList>
            <person name="Treitli S.C."/>
            <person name="Kolisko M."/>
            <person name="Husnik F."/>
            <person name="Keeling P."/>
            <person name="Hampl V."/>
        </authorList>
    </citation>
    <scope>NUCLEOTIDE SEQUENCE [LARGE SCALE GENOMIC DNA]</scope>
    <source>
        <strain evidence="2">St1</strain>
    </source>
</reference>
<evidence type="ECO:0000313" key="3">
    <source>
        <dbReference type="Proteomes" id="UP000324575"/>
    </source>
</evidence>
<sequence>MQVSNLSMLFMAVSAIISIGTPIFLFLFFRKRFSMSTIPLLVGIAAFVVFVLILESFIHRLILQPSPTGEIALKNQPLLYVLYGVFMAGVFEETARFLSFHLLKKKYGGIGTGISYGIGHGGIEAVILAGVAMISNLVFSMMINSGATASLPEAIQGEVLGKITTALTDTAPYMFLISGIERIFAIAIQISLSIIVFYSVFCKGKRWLFPLAILIHAIVDCPAAIMQTGVIKNVFLVEGLAAISALLLAYLAVSMVRKFNQNIINSQNLDILQENKEE</sequence>
<feature type="transmembrane region" description="Helical" evidence="1">
    <location>
        <begin position="78"/>
        <end position="103"/>
    </location>
</feature>
<accession>A0A5M8P589</accession>
<dbReference type="EMBL" id="SNRX01000001">
    <property type="protein sequence ID" value="KAA6303581.1"/>
    <property type="molecule type" value="Genomic_DNA"/>
</dbReference>
<feature type="transmembrane region" description="Helical" evidence="1">
    <location>
        <begin position="234"/>
        <end position="253"/>
    </location>
</feature>
<dbReference type="Proteomes" id="UP000324575">
    <property type="component" value="Unassembled WGS sequence"/>
</dbReference>
<keyword evidence="1" id="KW-0472">Membrane</keyword>
<organism evidence="2 3">
    <name type="scientific">Candidatus Ordinivivax streblomastigis</name>
    <dbReference type="NCBI Taxonomy" id="2540710"/>
    <lineage>
        <taxon>Bacteria</taxon>
        <taxon>Pseudomonadati</taxon>
        <taxon>Bacteroidota</taxon>
        <taxon>Bacteroidia</taxon>
        <taxon>Bacteroidales</taxon>
        <taxon>Candidatus Ordinivivax</taxon>
    </lineage>
</organism>
<protein>
    <recommendedName>
        <fullName evidence="4">YhfC family intramembrane metalloprotease</fullName>
    </recommendedName>
</protein>
<evidence type="ECO:0000313" key="2">
    <source>
        <dbReference type="EMBL" id="KAA6303581.1"/>
    </source>
</evidence>
<gene>
    <name evidence="2" type="ORF">EZS26_000132</name>
</gene>
<dbReference type="PIRSF" id="PIRSF033101">
    <property type="entry name" value="UCP033101"/>
    <property type="match status" value="1"/>
</dbReference>